<dbReference type="PIRSF" id="PIRSF000412">
    <property type="entry name" value="SHMT"/>
    <property type="match status" value="1"/>
</dbReference>
<keyword evidence="5 8" id="KW-0808">Transferase</keyword>
<dbReference type="GO" id="GO:0019264">
    <property type="term" value="P:glycine biosynthetic process from serine"/>
    <property type="evidence" value="ECO:0007669"/>
    <property type="project" value="InterPro"/>
</dbReference>
<proteinExistence type="inferred from homology"/>
<reference evidence="10 11" key="1">
    <citation type="submission" date="2011-07" db="EMBL/GenBank/DDBJ databases">
        <authorList>
            <person name="Coyne R."/>
            <person name="Brami D."/>
            <person name="Johnson J."/>
            <person name="Hostetler J."/>
            <person name="Hannick L."/>
            <person name="Clark T."/>
            <person name="Cassidy-Hanley D."/>
            <person name="Inman J."/>
        </authorList>
    </citation>
    <scope>NUCLEOTIDE SEQUENCE [LARGE SCALE GENOMIC DNA]</scope>
    <source>
        <strain evidence="10 11">G5</strain>
    </source>
</reference>
<dbReference type="PROSITE" id="PS00096">
    <property type="entry name" value="SHMT"/>
    <property type="match status" value="1"/>
</dbReference>
<dbReference type="NCBIfam" id="NF000586">
    <property type="entry name" value="PRK00011.1"/>
    <property type="match status" value="1"/>
</dbReference>
<evidence type="ECO:0000313" key="10">
    <source>
        <dbReference type="EMBL" id="EGR28663.1"/>
    </source>
</evidence>
<evidence type="ECO:0000256" key="8">
    <source>
        <dbReference type="RuleBase" id="RU000585"/>
    </source>
</evidence>
<dbReference type="EC" id="2.1.2.1" evidence="8"/>
<evidence type="ECO:0000256" key="1">
    <source>
        <dbReference type="ARBA" id="ARBA00001933"/>
    </source>
</evidence>
<dbReference type="Gene3D" id="3.40.640.10">
    <property type="entry name" value="Type I PLP-dependent aspartate aminotransferase-like (Major domain)"/>
    <property type="match status" value="1"/>
</dbReference>
<dbReference type="RefSeq" id="XP_004029899.1">
    <property type="nucleotide sequence ID" value="XM_004029851.1"/>
</dbReference>
<dbReference type="STRING" id="857967.G0R1J0"/>
<dbReference type="InterPro" id="IPR015421">
    <property type="entry name" value="PyrdxlP-dep_Trfase_major"/>
</dbReference>
<dbReference type="PANTHER" id="PTHR11680:SF35">
    <property type="entry name" value="SERINE HYDROXYMETHYLTRANSFERASE 1"/>
    <property type="match status" value="1"/>
</dbReference>
<dbReference type="Pfam" id="PF00464">
    <property type="entry name" value="SHMT"/>
    <property type="match status" value="1"/>
</dbReference>
<dbReference type="InterPro" id="IPR015424">
    <property type="entry name" value="PyrdxlP-dep_Trfase"/>
</dbReference>
<dbReference type="eggNOG" id="KOG2467">
    <property type="taxonomic scope" value="Eukaryota"/>
</dbReference>
<dbReference type="InParanoid" id="G0R1J0"/>
<keyword evidence="4 8" id="KW-0554">One-carbon metabolism</keyword>
<dbReference type="UniPathway" id="UPA00193"/>
<comment type="similarity">
    <text evidence="3 8">Belongs to the SHMT family.</text>
</comment>
<dbReference type="Gene3D" id="3.90.1150.10">
    <property type="entry name" value="Aspartate Aminotransferase, domain 1"/>
    <property type="match status" value="1"/>
</dbReference>
<protein>
    <recommendedName>
        <fullName evidence="8">Serine hydroxymethyltransferase</fullName>
        <ecNumber evidence="8">2.1.2.1</ecNumber>
    </recommendedName>
</protein>
<dbReference type="InterPro" id="IPR049943">
    <property type="entry name" value="Ser_HO-MeTrfase-like"/>
</dbReference>
<dbReference type="AlphaFoldDB" id="G0R1J0"/>
<dbReference type="InterPro" id="IPR015422">
    <property type="entry name" value="PyrdxlP-dep_Trfase_small"/>
</dbReference>
<comment type="function">
    <text evidence="8">Interconversion of serine and glycine.</text>
</comment>
<evidence type="ECO:0000313" key="11">
    <source>
        <dbReference type="Proteomes" id="UP000008983"/>
    </source>
</evidence>
<dbReference type="InterPro" id="IPR001085">
    <property type="entry name" value="Ser_HO-MeTrfase"/>
</dbReference>
<dbReference type="GO" id="GO:0035999">
    <property type="term" value="P:tetrahydrofolate interconversion"/>
    <property type="evidence" value="ECO:0007669"/>
    <property type="project" value="UniProtKB-UniPathway"/>
</dbReference>
<dbReference type="OrthoDB" id="10265628at2759"/>
<dbReference type="GO" id="GO:0005739">
    <property type="term" value="C:mitochondrion"/>
    <property type="evidence" value="ECO:0007669"/>
    <property type="project" value="TreeGrafter"/>
</dbReference>
<dbReference type="OMA" id="DPQQWGV"/>
<organism evidence="10 11">
    <name type="scientific">Ichthyophthirius multifiliis</name>
    <name type="common">White spot disease agent</name>
    <name type="synonym">Ich</name>
    <dbReference type="NCBI Taxonomy" id="5932"/>
    <lineage>
        <taxon>Eukaryota</taxon>
        <taxon>Sar</taxon>
        <taxon>Alveolata</taxon>
        <taxon>Ciliophora</taxon>
        <taxon>Intramacronucleata</taxon>
        <taxon>Oligohymenophorea</taxon>
        <taxon>Hymenostomatida</taxon>
        <taxon>Ophryoglenina</taxon>
        <taxon>Ichthyophthirius</taxon>
    </lineage>
</organism>
<keyword evidence="11" id="KW-1185">Reference proteome</keyword>
<dbReference type="CDD" id="cd00378">
    <property type="entry name" value="SHMT"/>
    <property type="match status" value="1"/>
</dbReference>
<evidence type="ECO:0000256" key="2">
    <source>
        <dbReference type="ARBA" id="ARBA00004777"/>
    </source>
</evidence>
<dbReference type="GeneID" id="14904746"/>
<keyword evidence="6 7" id="KW-0663">Pyridoxal phosphate</keyword>
<comment type="cofactor">
    <cofactor evidence="1 7 8">
        <name>pyridoxal 5'-phosphate</name>
        <dbReference type="ChEBI" id="CHEBI:597326"/>
    </cofactor>
</comment>
<dbReference type="PANTHER" id="PTHR11680">
    <property type="entry name" value="SERINE HYDROXYMETHYLTRANSFERASE"/>
    <property type="match status" value="1"/>
</dbReference>
<accession>G0R1J0</accession>
<dbReference type="GO" id="GO:0004372">
    <property type="term" value="F:glycine hydroxymethyltransferase activity"/>
    <property type="evidence" value="ECO:0007669"/>
    <property type="project" value="UniProtKB-EC"/>
</dbReference>
<dbReference type="EMBL" id="GL984220">
    <property type="protein sequence ID" value="EGR28663.1"/>
    <property type="molecule type" value="Genomic_DNA"/>
</dbReference>
<dbReference type="SUPFAM" id="SSF53383">
    <property type="entry name" value="PLP-dependent transferases"/>
    <property type="match status" value="1"/>
</dbReference>
<evidence type="ECO:0000256" key="4">
    <source>
        <dbReference type="ARBA" id="ARBA00022563"/>
    </source>
</evidence>
<evidence type="ECO:0000256" key="6">
    <source>
        <dbReference type="ARBA" id="ARBA00022898"/>
    </source>
</evidence>
<feature type="modified residue" description="N6-(pyridoxal phosphate)lysine" evidence="7">
    <location>
        <position position="307"/>
    </location>
</feature>
<dbReference type="InterPro" id="IPR019798">
    <property type="entry name" value="Ser_HO-MeTrfase_PLP_BS"/>
</dbReference>
<evidence type="ECO:0000256" key="5">
    <source>
        <dbReference type="ARBA" id="ARBA00022679"/>
    </source>
</evidence>
<evidence type="ECO:0000259" key="9">
    <source>
        <dbReference type="Pfam" id="PF00464"/>
    </source>
</evidence>
<comment type="catalytic activity">
    <reaction evidence="8">
        <text>(6R)-5,10-methylene-5,6,7,8-tetrahydrofolate + glycine + H2O = (6S)-5,6,7,8-tetrahydrofolate + L-serine</text>
        <dbReference type="Rhea" id="RHEA:15481"/>
        <dbReference type="ChEBI" id="CHEBI:15377"/>
        <dbReference type="ChEBI" id="CHEBI:15636"/>
        <dbReference type="ChEBI" id="CHEBI:33384"/>
        <dbReference type="ChEBI" id="CHEBI:57305"/>
        <dbReference type="ChEBI" id="CHEBI:57453"/>
        <dbReference type="EC" id="2.1.2.1"/>
    </reaction>
</comment>
<evidence type="ECO:0000256" key="3">
    <source>
        <dbReference type="ARBA" id="ARBA00006376"/>
    </source>
</evidence>
<dbReference type="Proteomes" id="UP000008983">
    <property type="component" value="Unassembled WGS sequence"/>
</dbReference>
<sequence length="498" mass="56150">MFEIVYVFNFCETVKCSDKQVAVYEGLQILGDLTENCDIIAYSSNPIFSHIDDIAEKGVQIQYTGDTFRQQNLHKRLPEADPQLQKIIENEMQRQNTSISLIPFENRASVSVNQALGSIMNCKYSEGYPNLRYYGGNEYIDQMEILCQNRALSLFNLNKKEWRVNVQCLSGSPANFYVVSALINNHERVMSLNPFEGGHISHGLQLGREKISAVSKYFDVLNYGLKDDKTIDYDKLEELSSHYLPKLIIGGANVYPRQINYSKLRQICDKINAQLLIDISDVAGLISTGLIESPFPYADVVTTTTHKSLRGPRGALVFCNLKDQNLIQKVDFAIFPGNQGGPHNHTITSIGVALKEAQSISFKQYAKQVVMNAKKLSGFLQYKGFQVFTGGTDNHLVSIDLSNKEVKGNVIEEFLEQVNIIVTGCRIQGQQNNLLHLGTYDLTNRGCEEQDMEIVGGFIIQACEILKGKVIIEEELKNNQKVLDLKKKVQNFCQKKQY</sequence>
<comment type="pathway">
    <text evidence="2 8">One-carbon metabolism; tetrahydrofolate interconversion.</text>
</comment>
<gene>
    <name evidence="10" type="ORF">IMG5_170850</name>
</gene>
<name>G0R1J0_ICHMU</name>
<dbReference type="InterPro" id="IPR039429">
    <property type="entry name" value="SHMT-like_dom"/>
</dbReference>
<dbReference type="GO" id="GO:0030170">
    <property type="term" value="F:pyridoxal phosphate binding"/>
    <property type="evidence" value="ECO:0007669"/>
    <property type="project" value="InterPro"/>
</dbReference>
<evidence type="ECO:0000256" key="7">
    <source>
        <dbReference type="PIRSR" id="PIRSR000412-50"/>
    </source>
</evidence>
<feature type="domain" description="Serine hydroxymethyltransferase-like" evidence="9">
    <location>
        <begin position="78"/>
        <end position="459"/>
    </location>
</feature>